<protein>
    <submittedName>
        <fullName evidence="1">Uncharacterized protein</fullName>
    </submittedName>
</protein>
<dbReference type="EMBL" id="CYYY01000001">
    <property type="protein sequence ID" value="CUN34803.1"/>
    <property type="molecule type" value="Genomic_DNA"/>
</dbReference>
<reference evidence="1 2" key="1">
    <citation type="submission" date="2015-09" db="EMBL/GenBank/DDBJ databases">
        <authorList>
            <consortium name="Pathogen Informatics"/>
        </authorList>
    </citation>
    <scope>NUCLEOTIDE SEQUENCE [LARGE SCALE GENOMIC DNA]</scope>
    <source>
        <strain evidence="1 2">2789STDY5608866</strain>
    </source>
</reference>
<organism evidence="1 2">
    <name type="scientific">Dorea longicatena</name>
    <dbReference type="NCBI Taxonomy" id="88431"/>
    <lineage>
        <taxon>Bacteria</taxon>
        <taxon>Bacillati</taxon>
        <taxon>Bacillota</taxon>
        <taxon>Clostridia</taxon>
        <taxon>Lachnospirales</taxon>
        <taxon>Lachnospiraceae</taxon>
        <taxon>Dorea</taxon>
    </lineage>
</organism>
<name>A0A173W5Q8_9FIRM</name>
<gene>
    <name evidence="1" type="ORF">ERS852423_00060</name>
</gene>
<dbReference type="Proteomes" id="UP000095439">
    <property type="component" value="Unassembled WGS sequence"/>
</dbReference>
<sequence length="103" mass="12464">MEGKNYWRLRRFSLFYKYYAFVDTEEYLGDQLFIQQKVEVSFGKEFGKKGNDYLIIFCKVRKKDEKNFLKALDELEKKMLLMGHHDYPAFCEKLKLQMPGEKV</sequence>
<accession>A0A173W5Q8</accession>
<dbReference type="RefSeq" id="WP_055179951.1">
    <property type="nucleotide sequence ID" value="NZ_CABIWY010000001.1"/>
</dbReference>
<evidence type="ECO:0000313" key="2">
    <source>
        <dbReference type="Proteomes" id="UP000095439"/>
    </source>
</evidence>
<evidence type="ECO:0000313" key="1">
    <source>
        <dbReference type="EMBL" id="CUN34803.1"/>
    </source>
</evidence>
<proteinExistence type="predicted"/>
<dbReference type="AlphaFoldDB" id="A0A173W5Q8"/>